<dbReference type="SUPFAM" id="SSF53335">
    <property type="entry name" value="S-adenosyl-L-methionine-dependent methyltransferases"/>
    <property type="match status" value="1"/>
</dbReference>
<dbReference type="InterPro" id="IPR029063">
    <property type="entry name" value="SAM-dependent_MTases_sf"/>
</dbReference>
<keyword evidence="3" id="KW-1185">Reference proteome</keyword>
<reference evidence="2 3" key="1">
    <citation type="submission" date="2019-08" db="EMBL/GenBank/DDBJ databases">
        <title>Deep-cultivation of Planctomycetes and their phenomic and genomic characterization uncovers novel biology.</title>
        <authorList>
            <person name="Wiegand S."/>
            <person name="Jogler M."/>
            <person name="Boedeker C."/>
            <person name="Pinto D."/>
            <person name="Vollmers J."/>
            <person name="Rivas-Marin E."/>
            <person name="Kohn T."/>
            <person name="Peeters S.H."/>
            <person name="Heuer A."/>
            <person name="Rast P."/>
            <person name="Oberbeckmann S."/>
            <person name="Bunk B."/>
            <person name="Jeske O."/>
            <person name="Meyerdierks A."/>
            <person name="Storesund J.E."/>
            <person name="Kallscheuer N."/>
            <person name="Luecker S."/>
            <person name="Lage O.M."/>
            <person name="Pohl T."/>
            <person name="Merkel B.J."/>
            <person name="Hornburger P."/>
            <person name="Mueller R.-W."/>
            <person name="Bruemmer F."/>
            <person name="Labrenz M."/>
            <person name="Spormann A.M."/>
            <person name="Op den Camp H."/>
            <person name="Overmann J."/>
            <person name="Amann R."/>
            <person name="Jetten M.S.M."/>
            <person name="Mascher T."/>
            <person name="Medema M.H."/>
            <person name="Devos D.P."/>
            <person name="Kaster A.-K."/>
            <person name="Ovreas L."/>
            <person name="Rohde M."/>
            <person name="Galperin M.Y."/>
            <person name="Jogler C."/>
        </authorList>
    </citation>
    <scope>NUCLEOTIDE SEQUENCE [LARGE SCALE GENOMIC DNA]</scope>
    <source>
        <strain evidence="2 3">Pr1d</strain>
    </source>
</reference>
<dbReference type="RefSeq" id="WP_148074149.1">
    <property type="nucleotide sequence ID" value="NZ_CP042913.1"/>
</dbReference>
<dbReference type="Proteomes" id="UP000323917">
    <property type="component" value="Chromosome"/>
</dbReference>
<dbReference type="InterPro" id="IPR041497">
    <property type="entry name" value="Thump-like"/>
</dbReference>
<evidence type="ECO:0000313" key="3">
    <source>
        <dbReference type="Proteomes" id="UP000323917"/>
    </source>
</evidence>
<dbReference type="Gene3D" id="3.40.50.150">
    <property type="entry name" value="Vaccinia Virus protein VP39"/>
    <property type="match status" value="1"/>
</dbReference>
<dbReference type="OrthoDB" id="9810570at2"/>
<sequence>MTEFSDYHWLVSDEARPWITTAAESDLPSHRLVENLRRSLSTERVRLVVEQVGLREKASEKFGSLARQMFFTDRALQQATDLSIARHKAQRFSEGGEIVDYCCGIGGDMLALAERGSVVGVDRDPIMAILADANLRVWKLDKSASMKTATSEECPPTIGSRWHLDPDRRVDGRRSTHPEFHSPSESTIDSWLEASPHGAIKFAPAAVLSHNWQEQAELEWITRARSCRQLVAWFGELAESPGMRRATVIQNQGLEFQTASFVGDPLCEAPLAESISDYVFDTDPSIRASRLTGALAVELGCEALFPGEAYLTANHAGNSPLTSCFKVIDALPFRVPKLAKYLQSLGIGELEIKTRGVSTSPEELRKRLKLVGDRNTTLLVTRQRKKEIAILAERYEATGVTDGHVSE</sequence>
<feature type="domain" description="THUMP-like" evidence="1">
    <location>
        <begin position="324"/>
        <end position="394"/>
    </location>
</feature>
<dbReference type="KEGG" id="bgok:Pr1d_29580"/>
<name>A0A5B9QFH1_9BACT</name>
<dbReference type="EMBL" id="CP042913">
    <property type="protein sequence ID" value="QEG35656.1"/>
    <property type="molecule type" value="Genomic_DNA"/>
</dbReference>
<proteinExistence type="predicted"/>
<evidence type="ECO:0000313" key="2">
    <source>
        <dbReference type="EMBL" id="QEG35656.1"/>
    </source>
</evidence>
<dbReference type="Pfam" id="PF18096">
    <property type="entry name" value="Thump_like"/>
    <property type="match status" value="1"/>
</dbReference>
<gene>
    <name evidence="2" type="ORF">Pr1d_29580</name>
</gene>
<protein>
    <recommendedName>
        <fullName evidence="1">THUMP-like domain-containing protein</fullName>
    </recommendedName>
</protein>
<accession>A0A5B9QFH1</accession>
<dbReference type="AlphaFoldDB" id="A0A5B9QFH1"/>
<organism evidence="2 3">
    <name type="scientific">Bythopirellula goksoeyrii</name>
    <dbReference type="NCBI Taxonomy" id="1400387"/>
    <lineage>
        <taxon>Bacteria</taxon>
        <taxon>Pseudomonadati</taxon>
        <taxon>Planctomycetota</taxon>
        <taxon>Planctomycetia</taxon>
        <taxon>Pirellulales</taxon>
        <taxon>Lacipirellulaceae</taxon>
        <taxon>Bythopirellula</taxon>
    </lineage>
</organism>
<evidence type="ECO:0000259" key="1">
    <source>
        <dbReference type="Pfam" id="PF18096"/>
    </source>
</evidence>